<keyword evidence="2" id="KW-0472">Membrane</keyword>
<keyword evidence="2" id="KW-0812">Transmembrane</keyword>
<dbReference type="STRING" id="181874.A0A409VGU2"/>
<evidence type="ECO:0000256" key="1">
    <source>
        <dbReference type="SAM" id="MobiDB-lite"/>
    </source>
</evidence>
<reference evidence="3 4" key="1">
    <citation type="journal article" date="2018" name="Evol. Lett.">
        <title>Horizontal gene cluster transfer increased hallucinogenic mushroom diversity.</title>
        <authorList>
            <person name="Reynolds H.T."/>
            <person name="Vijayakumar V."/>
            <person name="Gluck-Thaler E."/>
            <person name="Korotkin H.B."/>
            <person name="Matheny P.B."/>
            <person name="Slot J.C."/>
        </authorList>
    </citation>
    <scope>NUCLEOTIDE SEQUENCE [LARGE SCALE GENOMIC DNA]</scope>
    <source>
        <strain evidence="3 4">2629</strain>
    </source>
</reference>
<organism evidence="3 4">
    <name type="scientific">Panaeolus cyanescens</name>
    <dbReference type="NCBI Taxonomy" id="181874"/>
    <lineage>
        <taxon>Eukaryota</taxon>
        <taxon>Fungi</taxon>
        <taxon>Dikarya</taxon>
        <taxon>Basidiomycota</taxon>
        <taxon>Agaricomycotina</taxon>
        <taxon>Agaricomycetes</taxon>
        <taxon>Agaricomycetidae</taxon>
        <taxon>Agaricales</taxon>
        <taxon>Agaricineae</taxon>
        <taxon>Galeropsidaceae</taxon>
        <taxon>Panaeolus</taxon>
    </lineage>
</organism>
<protein>
    <submittedName>
        <fullName evidence="3">Uncharacterized protein</fullName>
    </submittedName>
</protein>
<feature type="compositionally biased region" description="Low complexity" evidence="1">
    <location>
        <begin position="471"/>
        <end position="492"/>
    </location>
</feature>
<evidence type="ECO:0000256" key="2">
    <source>
        <dbReference type="SAM" id="Phobius"/>
    </source>
</evidence>
<feature type="compositionally biased region" description="Pro residues" evidence="1">
    <location>
        <begin position="29"/>
        <end position="40"/>
    </location>
</feature>
<feature type="compositionally biased region" description="Pro residues" evidence="1">
    <location>
        <begin position="677"/>
        <end position="689"/>
    </location>
</feature>
<feature type="region of interest" description="Disordered" evidence="1">
    <location>
        <begin position="471"/>
        <end position="511"/>
    </location>
</feature>
<gene>
    <name evidence="3" type="ORF">CVT24_010792</name>
</gene>
<feature type="compositionally biased region" description="Polar residues" evidence="1">
    <location>
        <begin position="321"/>
        <end position="340"/>
    </location>
</feature>
<accession>A0A409VGU2</accession>
<feature type="compositionally biased region" description="Polar residues" evidence="1">
    <location>
        <begin position="86"/>
        <end position="118"/>
    </location>
</feature>
<feature type="compositionally biased region" description="Low complexity" evidence="1">
    <location>
        <begin position="293"/>
        <end position="304"/>
    </location>
</feature>
<dbReference type="AlphaFoldDB" id="A0A409VGU2"/>
<feature type="compositionally biased region" description="Gly residues" evidence="1">
    <location>
        <begin position="493"/>
        <end position="507"/>
    </location>
</feature>
<feature type="transmembrane region" description="Helical" evidence="2">
    <location>
        <begin position="172"/>
        <end position="194"/>
    </location>
</feature>
<feature type="compositionally biased region" description="Polar residues" evidence="1">
    <location>
        <begin position="712"/>
        <end position="722"/>
    </location>
</feature>
<proteinExistence type="predicted"/>
<evidence type="ECO:0000313" key="3">
    <source>
        <dbReference type="EMBL" id="PPQ65461.1"/>
    </source>
</evidence>
<dbReference type="Proteomes" id="UP000284842">
    <property type="component" value="Unassembled WGS sequence"/>
</dbReference>
<feature type="compositionally biased region" description="Low complexity" evidence="1">
    <location>
        <begin position="611"/>
        <end position="676"/>
    </location>
</feature>
<feature type="compositionally biased region" description="Low complexity" evidence="1">
    <location>
        <begin position="582"/>
        <end position="599"/>
    </location>
</feature>
<feature type="compositionally biased region" description="Polar residues" evidence="1">
    <location>
        <begin position="279"/>
        <end position="292"/>
    </location>
</feature>
<feature type="compositionally biased region" description="Basic residues" evidence="1">
    <location>
        <begin position="1"/>
        <end position="10"/>
    </location>
</feature>
<feature type="compositionally biased region" description="Low complexity" evidence="1">
    <location>
        <begin position="41"/>
        <end position="65"/>
    </location>
</feature>
<dbReference type="EMBL" id="NHTK01006065">
    <property type="protein sequence ID" value="PPQ65461.1"/>
    <property type="molecule type" value="Genomic_DNA"/>
</dbReference>
<feature type="region of interest" description="Disordered" evidence="1">
    <location>
        <begin position="538"/>
        <end position="736"/>
    </location>
</feature>
<comment type="caution">
    <text evidence="3">The sequence shown here is derived from an EMBL/GenBank/DDBJ whole genome shotgun (WGS) entry which is preliminary data.</text>
</comment>
<keyword evidence="4" id="KW-1185">Reference proteome</keyword>
<keyword evidence="2" id="KW-1133">Transmembrane helix</keyword>
<feature type="region of interest" description="Disordered" evidence="1">
    <location>
        <begin position="1"/>
        <end position="118"/>
    </location>
</feature>
<dbReference type="InParanoid" id="A0A409VGU2"/>
<dbReference type="OrthoDB" id="3194625at2759"/>
<sequence length="736" mass="74829">MDRTPKRRINARQGPQFPPILDPTANPTTTPPPTDPPPTSDPGTTGPTSAPTSVPPTSIDTTIPPTSQPPTSEPTSIPTSRETTHDPPTSQPTDPNQNQTSRTRTTHPITPVPSETNALNVNATSVGDSSMTSLNFTTIVTSVNGQLTTFTSPLPTSLAAPPSTSSNGRTSLIAGVTGALIGLLIIILTAVFFWRRHKLSQNAVKREKEQEKRKEVRGLLDGEEFDDDDNIWGYGVGNGNGTMGTTRTETMRRDVGSVYPSMRGGVQGQGQGLYSQQGRTHGSSVSIGSNSFHQHQQYSTSQTHLGNGHPVPPLPPAVPVTGSTTTLPQRTASPSPSFLKSRVSGSGSVFQEHVWPPPNDVLSDPIQKRSSAVDLGGIVDGVMGRREGESAARGVMGGGLTAGGAGLGVMGVTGSGTGAGGAREGGHYDDSSYHHSSYPSLSFMGGVVPYSRPDTANSMYDDPFRSVGMVGSARGGSSASGGATSANVSANGNGTGADNGHGAGAAGGDEKVRTRPMSTSVFYPGGSPTVAWQGFEVGQGESSTSASGVGRAGGVPPGASPPVVPGLSGSGYEFGEMSRVTSPPAGSSISHSSQPSASPVLIPSMTPIPYSSSTGSASSSSALPPSLSWPPASSSSAPSSSLSPPLSSTSTPPLSSISTPPLSATSTPHSMTSSSSSPPPSSSPSPPLAPGQASTARRAQPTPPVPVGYNLPSGSVKSQPRKSSPLVRGLEDEVGR</sequence>
<evidence type="ECO:0000313" key="4">
    <source>
        <dbReference type="Proteomes" id="UP000284842"/>
    </source>
</evidence>
<name>A0A409VGU2_9AGAR</name>
<feature type="region of interest" description="Disordered" evidence="1">
    <location>
        <begin position="263"/>
        <end position="340"/>
    </location>
</feature>